<keyword evidence="3" id="KW-0255">Endonuclease</keyword>
<dbReference type="GO" id="GO:0004519">
    <property type="term" value="F:endonuclease activity"/>
    <property type="evidence" value="ECO:0007669"/>
    <property type="project" value="UniProtKB-KW"/>
</dbReference>
<dbReference type="Pfam" id="PF13392">
    <property type="entry name" value="HNH_3"/>
    <property type="match status" value="1"/>
</dbReference>
<dbReference type="InterPro" id="IPR003615">
    <property type="entry name" value="HNH_nuc"/>
</dbReference>
<keyword evidence="3" id="KW-0378">Hydrolase</keyword>
<evidence type="ECO:0000313" key="4">
    <source>
        <dbReference type="Proteomes" id="UP001424532"/>
    </source>
</evidence>
<reference evidence="3 4" key="1">
    <citation type="submission" date="2024-05" db="EMBL/GenBank/DDBJ databases">
        <title>Sequence of Lycoming College course isolates.</title>
        <authorList>
            <person name="Reigle C.A."/>
            <person name="Newman J.D."/>
        </authorList>
    </citation>
    <scope>NUCLEOTIDE SEQUENCE [LARGE SCALE GENOMIC DNA]</scope>
    <source>
        <strain evidence="3 4">CAR-09</strain>
    </source>
</reference>
<comment type="caution">
    <text evidence="3">The sequence shown here is derived from an EMBL/GenBank/DDBJ whole genome shotgun (WGS) entry which is preliminary data.</text>
</comment>
<protein>
    <submittedName>
        <fullName evidence="3">HNH endonuclease</fullName>
    </submittedName>
</protein>
<dbReference type="RefSeq" id="WP_347149558.1">
    <property type="nucleotide sequence ID" value="NZ_JBDLYL010000006.1"/>
</dbReference>
<dbReference type="InterPro" id="IPR044925">
    <property type="entry name" value="His-Me_finger_sf"/>
</dbReference>
<organism evidence="3 4">
    <name type="scientific">Pseudomonas sichuanensis</name>
    <dbReference type="NCBI Taxonomy" id="2213015"/>
    <lineage>
        <taxon>Bacteria</taxon>
        <taxon>Pseudomonadati</taxon>
        <taxon>Pseudomonadota</taxon>
        <taxon>Gammaproteobacteria</taxon>
        <taxon>Pseudomonadales</taxon>
        <taxon>Pseudomonadaceae</taxon>
        <taxon>Pseudomonas</taxon>
    </lineage>
</organism>
<evidence type="ECO:0000259" key="2">
    <source>
        <dbReference type="Pfam" id="PF13392"/>
    </source>
</evidence>
<sequence>MGGLAGGVVSTGYIRIVLDGKPYPAHRLAWLYMTGQWPENDIDHIDGDRSNNAWKNLREATYTTSGWNKPKGRNNRTGVKGVGRRDEAKPWQARVQANGVVWCASYATKEMAEEAVRVKREELHGEFTNHGEHLYQIEEKAE</sequence>
<dbReference type="Proteomes" id="UP001424532">
    <property type="component" value="Unassembled WGS sequence"/>
</dbReference>
<dbReference type="SUPFAM" id="SSF54060">
    <property type="entry name" value="His-Me finger endonucleases"/>
    <property type="match status" value="1"/>
</dbReference>
<accession>A0ABV0DCX1</accession>
<feature type="region of interest" description="Disordered" evidence="1">
    <location>
        <begin position="64"/>
        <end position="89"/>
    </location>
</feature>
<keyword evidence="4" id="KW-1185">Reference proteome</keyword>
<evidence type="ECO:0000313" key="3">
    <source>
        <dbReference type="EMBL" id="MEN8639605.1"/>
    </source>
</evidence>
<name>A0ABV0DCX1_9PSED</name>
<feature type="domain" description="HNH nuclease" evidence="2">
    <location>
        <begin position="23"/>
        <end position="61"/>
    </location>
</feature>
<gene>
    <name evidence="3" type="ORF">ABFE88_08085</name>
</gene>
<dbReference type="Gene3D" id="3.90.75.20">
    <property type="match status" value="1"/>
</dbReference>
<evidence type="ECO:0000256" key="1">
    <source>
        <dbReference type="SAM" id="MobiDB-lite"/>
    </source>
</evidence>
<keyword evidence="3" id="KW-0540">Nuclease</keyword>
<proteinExistence type="predicted"/>
<dbReference type="EMBL" id="JBDLYL010000006">
    <property type="protein sequence ID" value="MEN8639605.1"/>
    <property type="molecule type" value="Genomic_DNA"/>
</dbReference>